<dbReference type="AlphaFoldDB" id="A0A699U8B9"/>
<sequence>MLNPPSPTPYVPPTKKDLDILFQAMFDEYFSLPPSVASLVPAVIASVPADLIGSTSSTLVDKDAPSL</sequence>
<gene>
    <name evidence="1" type="ORF">Tci_890589</name>
</gene>
<proteinExistence type="predicted"/>
<name>A0A699U8B9_TANCI</name>
<feature type="non-terminal residue" evidence="1">
    <location>
        <position position="67"/>
    </location>
</feature>
<organism evidence="1">
    <name type="scientific">Tanacetum cinerariifolium</name>
    <name type="common">Dalmatian daisy</name>
    <name type="synonym">Chrysanthemum cinerariifolium</name>
    <dbReference type="NCBI Taxonomy" id="118510"/>
    <lineage>
        <taxon>Eukaryota</taxon>
        <taxon>Viridiplantae</taxon>
        <taxon>Streptophyta</taxon>
        <taxon>Embryophyta</taxon>
        <taxon>Tracheophyta</taxon>
        <taxon>Spermatophyta</taxon>
        <taxon>Magnoliopsida</taxon>
        <taxon>eudicotyledons</taxon>
        <taxon>Gunneridae</taxon>
        <taxon>Pentapetalae</taxon>
        <taxon>asterids</taxon>
        <taxon>campanulids</taxon>
        <taxon>Asterales</taxon>
        <taxon>Asteraceae</taxon>
        <taxon>Asteroideae</taxon>
        <taxon>Anthemideae</taxon>
        <taxon>Anthemidinae</taxon>
        <taxon>Tanacetum</taxon>
    </lineage>
</organism>
<dbReference type="EMBL" id="BKCJ011308667">
    <property type="protein sequence ID" value="GFD18620.1"/>
    <property type="molecule type" value="Genomic_DNA"/>
</dbReference>
<reference evidence="1" key="1">
    <citation type="journal article" date="2019" name="Sci. Rep.">
        <title>Draft genome of Tanacetum cinerariifolium, the natural source of mosquito coil.</title>
        <authorList>
            <person name="Yamashiro T."/>
            <person name="Shiraishi A."/>
            <person name="Satake H."/>
            <person name="Nakayama K."/>
        </authorList>
    </citation>
    <scope>NUCLEOTIDE SEQUENCE</scope>
</reference>
<comment type="caution">
    <text evidence="1">The sequence shown here is derived from an EMBL/GenBank/DDBJ whole genome shotgun (WGS) entry which is preliminary data.</text>
</comment>
<protein>
    <submittedName>
        <fullName evidence="1">Uncharacterized protein</fullName>
    </submittedName>
</protein>
<evidence type="ECO:0000313" key="1">
    <source>
        <dbReference type="EMBL" id="GFD18620.1"/>
    </source>
</evidence>
<accession>A0A699U8B9</accession>